<accession>A0A1M6EF90</accession>
<dbReference type="EMBL" id="FQZB01000005">
    <property type="protein sequence ID" value="SHI84111.1"/>
    <property type="molecule type" value="Genomic_DNA"/>
</dbReference>
<dbReference type="AlphaFoldDB" id="A0A1M6EF90"/>
<evidence type="ECO:0000313" key="2">
    <source>
        <dbReference type="Proteomes" id="UP000184310"/>
    </source>
</evidence>
<dbReference type="OrthoDB" id="164032at2"/>
<gene>
    <name evidence="1" type="ORF">SAMN02745163_00840</name>
</gene>
<name>A0A1M6EF90_9CLOT</name>
<proteinExistence type="predicted"/>
<reference evidence="1 2" key="1">
    <citation type="submission" date="2016-11" db="EMBL/GenBank/DDBJ databases">
        <authorList>
            <person name="Jaros S."/>
            <person name="Januszkiewicz K."/>
            <person name="Wedrychowicz H."/>
        </authorList>
    </citation>
    <scope>NUCLEOTIDE SEQUENCE [LARGE SCALE GENOMIC DNA]</scope>
    <source>
        <strain evidence="1 2">DSM 21758</strain>
    </source>
</reference>
<organism evidence="1 2">
    <name type="scientific">Clostridium cavendishii DSM 21758</name>
    <dbReference type="NCBI Taxonomy" id="1121302"/>
    <lineage>
        <taxon>Bacteria</taxon>
        <taxon>Bacillati</taxon>
        <taxon>Bacillota</taxon>
        <taxon>Clostridia</taxon>
        <taxon>Eubacteriales</taxon>
        <taxon>Clostridiaceae</taxon>
        <taxon>Clostridium</taxon>
    </lineage>
</organism>
<dbReference type="Proteomes" id="UP000184310">
    <property type="component" value="Unassembled WGS sequence"/>
</dbReference>
<evidence type="ECO:0000313" key="1">
    <source>
        <dbReference type="EMBL" id="SHI84111.1"/>
    </source>
</evidence>
<protein>
    <submittedName>
        <fullName evidence="1">Uncharacterized protein</fullName>
    </submittedName>
</protein>
<keyword evidence="2" id="KW-1185">Reference proteome</keyword>
<dbReference type="STRING" id="1121302.SAMN02745163_00840"/>
<sequence>MCVYDSDYMNKFKSIYSVNEKFINNNQTVISLQSKEFYVKMGATPCGEVESLLRKGLKLASKIPIKL</sequence>
<dbReference type="RefSeq" id="WP_143152449.1">
    <property type="nucleotide sequence ID" value="NZ_FQZB01000005.1"/>
</dbReference>